<sequence length="151" mass="16627">MEVRTARTEDVDALVTIHQVARRTYYGDLEIPDDTRELRDAYTISIQATDRLVLCVDGAHGPFGFVSLGPPARLVGLYVDPAHWLRGAGGALHDAGVAAWREAGITEGQLEVWDGNDRAKAFYLRRGWQPSGDRRDGPLGRDFVVLGLKVV</sequence>
<proteinExistence type="predicted"/>
<keyword evidence="2" id="KW-0012">Acyltransferase</keyword>
<name>A0ABN1ZHS4_9ACTN</name>
<dbReference type="Gene3D" id="3.40.630.30">
    <property type="match status" value="1"/>
</dbReference>
<reference evidence="4 5" key="1">
    <citation type="journal article" date="2019" name="Int. J. Syst. Evol. Microbiol.">
        <title>The Global Catalogue of Microorganisms (GCM) 10K type strain sequencing project: providing services to taxonomists for standard genome sequencing and annotation.</title>
        <authorList>
            <consortium name="The Broad Institute Genomics Platform"/>
            <consortium name="The Broad Institute Genome Sequencing Center for Infectious Disease"/>
            <person name="Wu L."/>
            <person name="Ma J."/>
        </authorList>
    </citation>
    <scope>NUCLEOTIDE SEQUENCE [LARGE SCALE GENOMIC DNA]</scope>
    <source>
        <strain evidence="4 5">JCM 15933</strain>
    </source>
</reference>
<organism evidence="4 5">
    <name type="scientific">Dactylosporangium maewongense</name>
    <dbReference type="NCBI Taxonomy" id="634393"/>
    <lineage>
        <taxon>Bacteria</taxon>
        <taxon>Bacillati</taxon>
        <taxon>Actinomycetota</taxon>
        <taxon>Actinomycetes</taxon>
        <taxon>Micromonosporales</taxon>
        <taxon>Micromonosporaceae</taxon>
        <taxon>Dactylosporangium</taxon>
    </lineage>
</organism>
<dbReference type="InterPro" id="IPR000182">
    <property type="entry name" value="GNAT_dom"/>
</dbReference>
<gene>
    <name evidence="4" type="ORF">GCM10009827_001220</name>
</gene>
<keyword evidence="5" id="KW-1185">Reference proteome</keyword>
<dbReference type="SUPFAM" id="SSF55729">
    <property type="entry name" value="Acyl-CoA N-acyltransferases (Nat)"/>
    <property type="match status" value="1"/>
</dbReference>
<protein>
    <submittedName>
        <fullName evidence="4">GNAT family N-acetyltransferase</fullName>
    </submittedName>
</protein>
<dbReference type="Pfam" id="PF00583">
    <property type="entry name" value="Acetyltransf_1"/>
    <property type="match status" value="1"/>
</dbReference>
<evidence type="ECO:0000256" key="1">
    <source>
        <dbReference type="ARBA" id="ARBA00022679"/>
    </source>
</evidence>
<dbReference type="PANTHER" id="PTHR43877:SF1">
    <property type="entry name" value="ACETYLTRANSFERASE"/>
    <property type="match status" value="1"/>
</dbReference>
<evidence type="ECO:0000313" key="4">
    <source>
        <dbReference type="EMBL" id="GAA1499457.1"/>
    </source>
</evidence>
<dbReference type="EMBL" id="BAAAQD010000001">
    <property type="protein sequence ID" value="GAA1499457.1"/>
    <property type="molecule type" value="Genomic_DNA"/>
</dbReference>
<dbReference type="RefSeq" id="WP_344498309.1">
    <property type="nucleotide sequence ID" value="NZ_BAAAQD010000001.1"/>
</dbReference>
<feature type="domain" description="N-acetyltransferase" evidence="3">
    <location>
        <begin position="1"/>
        <end position="151"/>
    </location>
</feature>
<accession>A0ABN1ZHS4</accession>
<dbReference type="InterPro" id="IPR016181">
    <property type="entry name" value="Acyl_CoA_acyltransferase"/>
</dbReference>
<dbReference type="PROSITE" id="PS51186">
    <property type="entry name" value="GNAT"/>
    <property type="match status" value="1"/>
</dbReference>
<evidence type="ECO:0000256" key="2">
    <source>
        <dbReference type="ARBA" id="ARBA00023315"/>
    </source>
</evidence>
<evidence type="ECO:0000259" key="3">
    <source>
        <dbReference type="PROSITE" id="PS51186"/>
    </source>
</evidence>
<keyword evidence="1" id="KW-0808">Transferase</keyword>
<dbReference type="PANTHER" id="PTHR43877">
    <property type="entry name" value="AMINOALKYLPHOSPHONATE N-ACETYLTRANSFERASE-RELATED-RELATED"/>
    <property type="match status" value="1"/>
</dbReference>
<dbReference type="InterPro" id="IPR050832">
    <property type="entry name" value="Bact_Acetyltransf"/>
</dbReference>
<comment type="caution">
    <text evidence="4">The sequence shown here is derived from an EMBL/GenBank/DDBJ whole genome shotgun (WGS) entry which is preliminary data.</text>
</comment>
<dbReference type="Proteomes" id="UP001501470">
    <property type="component" value="Unassembled WGS sequence"/>
</dbReference>
<evidence type="ECO:0000313" key="5">
    <source>
        <dbReference type="Proteomes" id="UP001501470"/>
    </source>
</evidence>